<evidence type="ECO:0000256" key="7">
    <source>
        <dbReference type="SAM" id="Phobius"/>
    </source>
</evidence>
<dbReference type="EMBL" id="QGDH01000085">
    <property type="protein sequence ID" value="RAR08514.1"/>
    <property type="molecule type" value="Genomic_DNA"/>
</dbReference>
<evidence type="ECO:0000256" key="5">
    <source>
        <dbReference type="ARBA" id="ARBA00038359"/>
    </source>
</evidence>
<evidence type="ECO:0000313" key="9">
    <source>
        <dbReference type="EMBL" id="RAR08514.1"/>
    </source>
</evidence>
<dbReference type="AlphaFoldDB" id="A0A364N085"/>
<feature type="transmembrane region" description="Helical" evidence="7">
    <location>
        <begin position="51"/>
        <end position="76"/>
    </location>
</feature>
<comment type="similarity">
    <text evidence="5">Belongs to the SAT4 family.</text>
</comment>
<dbReference type="OrthoDB" id="4682787at2759"/>
<feature type="transmembrane region" description="Helical" evidence="7">
    <location>
        <begin position="183"/>
        <end position="203"/>
    </location>
</feature>
<feature type="compositionally biased region" description="Polar residues" evidence="6">
    <location>
        <begin position="300"/>
        <end position="315"/>
    </location>
</feature>
<dbReference type="Proteomes" id="UP000249619">
    <property type="component" value="Unassembled WGS sequence"/>
</dbReference>
<reference evidence="10" key="1">
    <citation type="submission" date="2018-05" db="EMBL/GenBank/DDBJ databases">
        <title>Draft genome sequence of Stemphylium lycopersici strain CIDEFI 213.</title>
        <authorList>
            <person name="Medina R."/>
            <person name="Franco M.E.E."/>
            <person name="Lucentini C.G."/>
            <person name="Saparrat M.C.N."/>
            <person name="Balatti P.A."/>
        </authorList>
    </citation>
    <scope>NUCLEOTIDE SEQUENCE [LARGE SCALE GENOMIC DNA]</scope>
    <source>
        <strain evidence="10">CIDEFI 213</strain>
    </source>
</reference>
<dbReference type="InterPro" id="IPR052337">
    <property type="entry name" value="SAT4-like"/>
</dbReference>
<sequence length="368" mass="40938">MADNPSSTRKWPNRGNELIITASIMATLSTLVAIWRLIVRFRMSKWLGVSDWLMAGGVILNFLACIPYAIFAAQGGQGRLMADPWWLDPARISYEIHMIFICHCLNVYAMFLIKLSVCMYLLALDFGRSYRILIWTSIAVVVLCNFVMMLILHFAYCRPYYSRWDFSVQGECWPPEVKAATAYVQIASNISTDLIFAAAPIIYLRHVKLSKQTQWGVRVVFLLTLIGTGISITKIPMTTSFLQTDEPMWDAIDLSICSINEACIGIIVANLPPLRKTILSLLSHVVPARLASTLGISKKTSGGSYGAGSSQFSSKRQTRIEDDTDDEDQQGILELEERKHNSGIVKTTHVSVCGDGRSASSVSVSEHV</sequence>
<feature type="domain" description="Rhodopsin" evidence="8">
    <location>
        <begin position="35"/>
        <end position="278"/>
    </location>
</feature>
<evidence type="ECO:0000256" key="3">
    <source>
        <dbReference type="ARBA" id="ARBA00022989"/>
    </source>
</evidence>
<feature type="region of interest" description="Disordered" evidence="6">
    <location>
        <begin position="300"/>
        <end position="338"/>
    </location>
</feature>
<evidence type="ECO:0000256" key="1">
    <source>
        <dbReference type="ARBA" id="ARBA00004141"/>
    </source>
</evidence>
<keyword evidence="3 7" id="KW-1133">Transmembrane helix</keyword>
<evidence type="ECO:0000256" key="2">
    <source>
        <dbReference type="ARBA" id="ARBA00022692"/>
    </source>
</evidence>
<name>A0A364N085_STELY</name>
<feature type="transmembrane region" description="Helical" evidence="7">
    <location>
        <begin position="132"/>
        <end position="156"/>
    </location>
</feature>
<dbReference type="GO" id="GO:0016020">
    <property type="term" value="C:membrane"/>
    <property type="evidence" value="ECO:0007669"/>
    <property type="project" value="UniProtKB-SubCell"/>
</dbReference>
<evidence type="ECO:0000259" key="8">
    <source>
        <dbReference type="Pfam" id="PF20684"/>
    </source>
</evidence>
<dbReference type="PANTHER" id="PTHR33048">
    <property type="entry name" value="PTH11-LIKE INTEGRAL MEMBRANE PROTEIN (AFU_ORTHOLOGUE AFUA_5G11245)"/>
    <property type="match status" value="1"/>
</dbReference>
<feature type="transmembrane region" description="Helical" evidence="7">
    <location>
        <begin position="215"/>
        <end position="232"/>
    </location>
</feature>
<dbReference type="STRING" id="183478.A0A364N085"/>
<dbReference type="InterPro" id="IPR049326">
    <property type="entry name" value="Rhodopsin_dom_fungi"/>
</dbReference>
<dbReference type="PANTHER" id="PTHR33048:SF163">
    <property type="entry name" value="INTEGRAL MEMBRANE PROTEIN (AFU_ORTHOLOGUE AFUA_8G05510)"/>
    <property type="match status" value="1"/>
</dbReference>
<keyword evidence="10" id="KW-1185">Reference proteome</keyword>
<dbReference type="Pfam" id="PF20684">
    <property type="entry name" value="Fung_rhodopsin"/>
    <property type="match status" value="1"/>
</dbReference>
<evidence type="ECO:0000313" key="10">
    <source>
        <dbReference type="Proteomes" id="UP000249619"/>
    </source>
</evidence>
<keyword evidence="2 7" id="KW-0812">Transmembrane</keyword>
<feature type="transmembrane region" description="Helical" evidence="7">
    <location>
        <begin position="18"/>
        <end position="39"/>
    </location>
</feature>
<organism evidence="9 10">
    <name type="scientific">Stemphylium lycopersici</name>
    <name type="common">Tomato gray leaf spot disease fungus</name>
    <name type="synonym">Thyrospora lycopersici</name>
    <dbReference type="NCBI Taxonomy" id="183478"/>
    <lineage>
        <taxon>Eukaryota</taxon>
        <taxon>Fungi</taxon>
        <taxon>Dikarya</taxon>
        <taxon>Ascomycota</taxon>
        <taxon>Pezizomycotina</taxon>
        <taxon>Dothideomycetes</taxon>
        <taxon>Pleosporomycetidae</taxon>
        <taxon>Pleosporales</taxon>
        <taxon>Pleosporineae</taxon>
        <taxon>Pleosporaceae</taxon>
        <taxon>Stemphylium</taxon>
    </lineage>
</organism>
<accession>A0A364N085</accession>
<proteinExistence type="inferred from homology"/>
<protein>
    <recommendedName>
        <fullName evidence="8">Rhodopsin domain-containing protein</fullName>
    </recommendedName>
</protein>
<comment type="caution">
    <text evidence="9">The sequence shown here is derived from an EMBL/GenBank/DDBJ whole genome shotgun (WGS) entry which is preliminary data.</text>
</comment>
<keyword evidence="4 7" id="KW-0472">Membrane</keyword>
<comment type="subcellular location">
    <subcellularLocation>
        <location evidence="1">Membrane</location>
        <topology evidence="1">Multi-pass membrane protein</topology>
    </subcellularLocation>
</comment>
<evidence type="ECO:0000256" key="6">
    <source>
        <dbReference type="SAM" id="MobiDB-lite"/>
    </source>
</evidence>
<gene>
    <name evidence="9" type="ORF">DDE83_005920</name>
</gene>
<feature type="transmembrane region" description="Helical" evidence="7">
    <location>
        <begin position="96"/>
        <end position="123"/>
    </location>
</feature>
<evidence type="ECO:0000256" key="4">
    <source>
        <dbReference type="ARBA" id="ARBA00023136"/>
    </source>
</evidence>